<comment type="caution">
    <text evidence="1">The sequence shown here is derived from an EMBL/GenBank/DDBJ whole genome shotgun (WGS) entry which is preliminary data.</text>
</comment>
<evidence type="ECO:0000313" key="2">
    <source>
        <dbReference type="Proteomes" id="UP000741013"/>
    </source>
</evidence>
<sequence length="29" mass="3249">MRRWADHLVDGVLAEIGGTCREQPADPVR</sequence>
<keyword evidence="2" id="KW-1185">Reference proteome</keyword>
<protein>
    <submittedName>
        <fullName evidence="1">Uncharacterized protein</fullName>
    </submittedName>
</protein>
<name>A0ABS4PLZ7_9PSEU</name>
<reference evidence="1 2" key="1">
    <citation type="submission" date="2021-03" db="EMBL/GenBank/DDBJ databases">
        <title>Sequencing the genomes of 1000 actinobacteria strains.</title>
        <authorList>
            <person name="Klenk H.-P."/>
        </authorList>
    </citation>
    <scope>NUCLEOTIDE SEQUENCE [LARGE SCALE GENOMIC DNA]</scope>
    <source>
        <strain evidence="1 2">DSM 45510</strain>
    </source>
</reference>
<dbReference type="Proteomes" id="UP000741013">
    <property type="component" value="Unassembled WGS sequence"/>
</dbReference>
<accession>A0ABS4PLZ7</accession>
<organism evidence="1 2">
    <name type="scientific">Amycolatopsis magusensis</name>
    <dbReference type="NCBI Taxonomy" id="882444"/>
    <lineage>
        <taxon>Bacteria</taxon>
        <taxon>Bacillati</taxon>
        <taxon>Actinomycetota</taxon>
        <taxon>Actinomycetes</taxon>
        <taxon>Pseudonocardiales</taxon>
        <taxon>Pseudonocardiaceae</taxon>
        <taxon>Amycolatopsis</taxon>
    </lineage>
</organism>
<gene>
    <name evidence="1" type="ORF">JOM49_001456</name>
</gene>
<dbReference type="EMBL" id="JAGGMS010000001">
    <property type="protein sequence ID" value="MBP2179930.1"/>
    <property type="molecule type" value="Genomic_DNA"/>
</dbReference>
<evidence type="ECO:0000313" key="1">
    <source>
        <dbReference type="EMBL" id="MBP2179930.1"/>
    </source>
</evidence>
<proteinExistence type="predicted"/>